<name>A0A8H6A1U6_PETAA</name>
<evidence type="ECO:0000313" key="2">
    <source>
        <dbReference type="EMBL" id="KAF5857833.1"/>
    </source>
</evidence>
<comment type="caution">
    <text evidence="2">The sequence shown here is derived from an EMBL/GenBank/DDBJ whole genome shotgun (WGS) entry which is preliminary data.</text>
</comment>
<dbReference type="Pfam" id="PF14420">
    <property type="entry name" value="Clr5"/>
    <property type="match status" value="1"/>
</dbReference>
<organism evidence="2 3">
    <name type="scientific">Petromyces alliaceus</name>
    <name type="common">Aspergillus alliaceus</name>
    <dbReference type="NCBI Taxonomy" id="209559"/>
    <lineage>
        <taxon>Eukaryota</taxon>
        <taxon>Fungi</taxon>
        <taxon>Dikarya</taxon>
        <taxon>Ascomycota</taxon>
        <taxon>Pezizomycotina</taxon>
        <taxon>Eurotiomycetes</taxon>
        <taxon>Eurotiomycetidae</taxon>
        <taxon>Eurotiales</taxon>
        <taxon>Aspergillaceae</taxon>
        <taxon>Aspergillus</taxon>
        <taxon>Aspergillus subgen. Circumdati</taxon>
    </lineage>
</organism>
<reference evidence="2 3" key="1">
    <citation type="submission" date="2019-04" db="EMBL/GenBank/DDBJ databases">
        <title>Aspergillus burnettii sp. nov., novel species from soil in southeast Queensland.</title>
        <authorList>
            <person name="Gilchrist C.L.M."/>
            <person name="Pitt J.I."/>
            <person name="Lange L."/>
            <person name="Lacey H.J."/>
            <person name="Vuong D."/>
            <person name="Midgley D.J."/>
            <person name="Greenfield P."/>
            <person name="Bradbury M."/>
            <person name="Lacey E."/>
            <person name="Busk P.K."/>
            <person name="Pilgaard B."/>
            <person name="Chooi Y.H."/>
            <person name="Piggott A.M."/>
        </authorList>
    </citation>
    <scope>NUCLEOTIDE SEQUENCE [LARGE SCALE GENOMIC DNA]</scope>
    <source>
        <strain evidence="2 3">FRR 5400</strain>
    </source>
</reference>
<feature type="domain" description="Clr5" evidence="1">
    <location>
        <begin position="7"/>
        <end position="58"/>
    </location>
</feature>
<protein>
    <recommendedName>
        <fullName evidence="1">Clr5 domain-containing protein</fullName>
    </recommendedName>
</protein>
<gene>
    <name evidence="2" type="ORF">ETB97_005207</name>
</gene>
<dbReference type="AlphaFoldDB" id="A0A8H6A1U6"/>
<evidence type="ECO:0000313" key="3">
    <source>
        <dbReference type="Proteomes" id="UP000541154"/>
    </source>
</evidence>
<keyword evidence="3" id="KW-1185">Reference proteome</keyword>
<sequence>MKHQITSELWEKNKRVIVKLYRDEEWPLKQVIKRISSNDFNPSETQLRSRLKKWRITKPSRQIWKRPHARQQEAVKIDSNCDVSPPRGRSPFASLTTQQSIIQQLCTVDFTTKKSEWYTTDELYTRQEDLPNTVPLGGDTPSNAWAPMADQRRSISPSNKRCDISTDSPSVLVTTSSYDMRCATSTGGRCLDPHNVAYIHPWPPYTVATDSSMQTFMPAIAPIHWSIPEGCSGVPENVTQHPPLSFFHSKDSGTPLYLEMYELQR</sequence>
<proteinExistence type="predicted"/>
<dbReference type="Proteomes" id="UP000541154">
    <property type="component" value="Unassembled WGS sequence"/>
</dbReference>
<dbReference type="InterPro" id="IPR025676">
    <property type="entry name" value="Clr5_dom"/>
</dbReference>
<evidence type="ECO:0000259" key="1">
    <source>
        <dbReference type="Pfam" id="PF14420"/>
    </source>
</evidence>
<dbReference type="EMBL" id="SPNV01000235">
    <property type="protein sequence ID" value="KAF5857833.1"/>
    <property type="molecule type" value="Genomic_DNA"/>
</dbReference>
<accession>A0A8H6A1U6</accession>